<evidence type="ECO:0000256" key="1">
    <source>
        <dbReference type="ARBA" id="ARBA00006484"/>
    </source>
</evidence>
<dbReference type="PROSITE" id="PS00061">
    <property type="entry name" value="ADH_SHORT"/>
    <property type="match status" value="1"/>
</dbReference>
<gene>
    <name evidence="4" type="ORF">DLM46_10180</name>
</gene>
<evidence type="ECO:0000256" key="3">
    <source>
        <dbReference type="RuleBase" id="RU000363"/>
    </source>
</evidence>
<dbReference type="InterPro" id="IPR020904">
    <property type="entry name" value="Sc_DH/Rdtase_CS"/>
</dbReference>
<dbReference type="PANTHER" id="PTHR43669">
    <property type="entry name" value="5-KETO-D-GLUCONATE 5-REDUCTASE"/>
    <property type="match status" value="1"/>
</dbReference>
<dbReference type="PANTHER" id="PTHR43669:SF3">
    <property type="entry name" value="ALCOHOL DEHYDROGENASE, PUTATIVE (AFU_ORTHOLOGUE AFUA_3G03445)-RELATED"/>
    <property type="match status" value="1"/>
</dbReference>
<dbReference type="Gene3D" id="3.40.50.720">
    <property type="entry name" value="NAD(P)-binding Rossmann-like Domain"/>
    <property type="match status" value="1"/>
</dbReference>
<dbReference type="PRINTS" id="PR00080">
    <property type="entry name" value="SDRFAMILY"/>
</dbReference>
<name>A0A370NBD1_9BURK</name>
<comment type="similarity">
    <text evidence="1 3">Belongs to the short-chain dehydrogenases/reductases (SDR) family.</text>
</comment>
<dbReference type="OrthoDB" id="5786478at2"/>
<dbReference type="InterPro" id="IPR002347">
    <property type="entry name" value="SDR_fam"/>
</dbReference>
<dbReference type="Pfam" id="PF00106">
    <property type="entry name" value="adh_short"/>
    <property type="match status" value="1"/>
</dbReference>
<keyword evidence="5" id="KW-1185">Reference proteome</keyword>
<evidence type="ECO:0000313" key="5">
    <source>
        <dbReference type="Proteomes" id="UP000254875"/>
    </source>
</evidence>
<dbReference type="PRINTS" id="PR00081">
    <property type="entry name" value="GDHRDH"/>
</dbReference>
<organism evidence="4 5">
    <name type="scientific">Paraburkholderia lacunae</name>
    <dbReference type="NCBI Taxonomy" id="2211104"/>
    <lineage>
        <taxon>Bacteria</taxon>
        <taxon>Pseudomonadati</taxon>
        <taxon>Pseudomonadota</taxon>
        <taxon>Betaproteobacteria</taxon>
        <taxon>Burkholderiales</taxon>
        <taxon>Burkholderiaceae</taxon>
        <taxon>Paraburkholderia</taxon>
    </lineage>
</organism>
<reference evidence="5" key="1">
    <citation type="submission" date="2018-05" db="EMBL/GenBank/DDBJ databases">
        <authorList>
            <person name="Feng T."/>
        </authorList>
    </citation>
    <scope>NUCLEOTIDE SEQUENCE [LARGE SCALE GENOMIC DNA]</scope>
    <source>
        <strain evidence="5">S27</strain>
    </source>
</reference>
<dbReference type="GO" id="GO:0016491">
    <property type="term" value="F:oxidoreductase activity"/>
    <property type="evidence" value="ECO:0007669"/>
    <property type="project" value="UniProtKB-KW"/>
</dbReference>
<accession>A0A370NBD1</accession>
<evidence type="ECO:0000313" key="4">
    <source>
        <dbReference type="EMBL" id="RDK02904.1"/>
    </source>
</evidence>
<comment type="caution">
    <text evidence="4">The sequence shown here is derived from an EMBL/GenBank/DDBJ whole genome shotgun (WGS) entry which is preliminary data.</text>
</comment>
<dbReference type="AlphaFoldDB" id="A0A370NBD1"/>
<evidence type="ECO:0000256" key="2">
    <source>
        <dbReference type="ARBA" id="ARBA00023002"/>
    </source>
</evidence>
<dbReference type="SUPFAM" id="SSF51735">
    <property type="entry name" value="NAD(P)-binding Rossmann-fold domains"/>
    <property type="match status" value="1"/>
</dbReference>
<keyword evidence="2" id="KW-0560">Oxidoreductase</keyword>
<sequence length="283" mass="29264">MEIANSVVLVTGANGGMGRAFVADLLKRGAAKIYIAARDTTTLSALLADGGSHLVPLQLDVTRADQVVAAARIATDATLLINNAGISTFEGAIAASDMDPARLEMEVNYFGMLAMTRAFAPILAAAGGGTVVNMLSMLSLVSLPRAATYSASKAAGLSLTRSIRAELGAQGTRVIGVLAVQTETAMGAKMPEPRMTPQELVSDVLDAVQAGTNDEIVAGAQSRSVYQSFVDDPKAVQAMMSTRLPQQADAFLSQPTEESWTISVPSCAVTMSSPTTASIPIGE</sequence>
<dbReference type="EMBL" id="QHKS01000006">
    <property type="protein sequence ID" value="RDK02904.1"/>
    <property type="molecule type" value="Genomic_DNA"/>
</dbReference>
<protein>
    <submittedName>
        <fullName evidence="4">Short-chain dehydrogenase</fullName>
    </submittedName>
</protein>
<dbReference type="Proteomes" id="UP000254875">
    <property type="component" value="Unassembled WGS sequence"/>
</dbReference>
<proteinExistence type="inferred from homology"/>
<dbReference type="InterPro" id="IPR036291">
    <property type="entry name" value="NAD(P)-bd_dom_sf"/>
</dbReference>